<evidence type="ECO:0000313" key="1">
    <source>
        <dbReference type="EMBL" id="PXY38557.1"/>
    </source>
</evidence>
<dbReference type="AlphaFoldDB" id="A0A318LVK5"/>
<dbReference type="EMBL" id="MASU01000001">
    <property type="protein sequence ID" value="PXY38557.1"/>
    <property type="molecule type" value="Genomic_DNA"/>
</dbReference>
<evidence type="ECO:0000313" key="2">
    <source>
        <dbReference type="Proteomes" id="UP000247892"/>
    </source>
</evidence>
<proteinExistence type="predicted"/>
<accession>A0A318LVK5</accession>
<dbReference type="RefSeq" id="WP_245959634.1">
    <property type="nucleotide sequence ID" value="NZ_MASU01000001.1"/>
</dbReference>
<gene>
    <name evidence="1" type="ORF">BA062_02120</name>
</gene>
<sequence length="116" mass="12446">MRSEPTRLPGLPGVSLRLRYAGYSDFQSNDERKGEIDLAASLEGRFLPRDCSIGTNTDPIHSVLQQPGLTEVVPLLDHRLGLPAPSGGSVLEQRTYVGIRPYAVKPSTSEATTGAA</sequence>
<reference evidence="1 2" key="1">
    <citation type="submission" date="2016-07" db="EMBL/GenBank/DDBJ databases">
        <title>Draft genome sequence of Prauserella sp. YIM 121212, isolated from alkaline soil.</title>
        <authorList>
            <person name="Ruckert C."/>
            <person name="Albersmeier A."/>
            <person name="Jiang C.-L."/>
            <person name="Jiang Y."/>
            <person name="Kalinowski J."/>
            <person name="Schneider O."/>
            <person name="Winkler A."/>
            <person name="Zotchev S.B."/>
        </authorList>
    </citation>
    <scope>NUCLEOTIDE SEQUENCE [LARGE SCALE GENOMIC DNA]</scope>
    <source>
        <strain evidence="1 2">YIM 121212</strain>
    </source>
</reference>
<dbReference type="Proteomes" id="UP000247892">
    <property type="component" value="Unassembled WGS sequence"/>
</dbReference>
<keyword evidence="2" id="KW-1185">Reference proteome</keyword>
<name>A0A318LVK5_9PSEU</name>
<protein>
    <submittedName>
        <fullName evidence="1">Uncharacterized protein</fullName>
    </submittedName>
</protein>
<comment type="caution">
    <text evidence="1">The sequence shown here is derived from an EMBL/GenBank/DDBJ whole genome shotgun (WGS) entry which is preliminary data.</text>
</comment>
<organism evidence="1 2">
    <name type="scientific">Prauserella flavalba</name>
    <dbReference type="NCBI Taxonomy" id="1477506"/>
    <lineage>
        <taxon>Bacteria</taxon>
        <taxon>Bacillati</taxon>
        <taxon>Actinomycetota</taxon>
        <taxon>Actinomycetes</taxon>
        <taxon>Pseudonocardiales</taxon>
        <taxon>Pseudonocardiaceae</taxon>
        <taxon>Prauserella</taxon>
    </lineage>
</organism>